<dbReference type="PANTHER" id="PTHR47746:SF79">
    <property type="entry name" value="ORF147A PROTEIN"/>
    <property type="match status" value="1"/>
</dbReference>
<organism evidence="2 3">
    <name type="scientific">Solanum verrucosum</name>
    <dbReference type="NCBI Taxonomy" id="315347"/>
    <lineage>
        <taxon>Eukaryota</taxon>
        <taxon>Viridiplantae</taxon>
        <taxon>Streptophyta</taxon>
        <taxon>Embryophyta</taxon>
        <taxon>Tracheophyta</taxon>
        <taxon>Spermatophyta</taxon>
        <taxon>Magnoliopsida</taxon>
        <taxon>eudicotyledons</taxon>
        <taxon>Gunneridae</taxon>
        <taxon>Pentapetalae</taxon>
        <taxon>asterids</taxon>
        <taxon>lamiids</taxon>
        <taxon>Solanales</taxon>
        <taxon>Solanaceae</taxon>
        <taxon>Solanoideae</taxon>
        <taxon>Solaneae</taxon>
        <taxon>Solanum</taxon>
    </lineage>
</organism>
<dbReference type="InterPro" id="IPR026960">
    <property type="entry name" value="RVT-Znf"/>
</dbReference>
<dbReference type="AlphaFoldDB" id="A0AAF0QQH4"/>
<reference evidence="2" key="1">
    <citation type="submission" date="2023-08" db="EMBL/GenBank/DDBJ databases">
        <title>A de novo genome assembly of Solanum verrucosum Schlechtendal, a Mexican diploid species geographically isolated from the other diploid A-genome species in potato relatives.</title>
        <authorList>
            <person name="Hosaka K."/>
        </authorList>
    </citation>
    <scope>NUCLEOTIDE SEQUENCE</scope>
    <source>
        <tissue evidence="2">Young leaves</tissue>
    </source>
</reference>
<evidence type="ECO:0000313" key="3">
    <source>
        <dbReference type="Proteomes" id="UP001234989"/>
    </source>
</evidence>
<gene>
    <name evidence="2" type="ORF">MTR67_018281</name>
</gene>
<sequence>MAKWGVTKNLTCPLCQEEDENIEHLFFTCKFIAGIWNKLLAWQGVQHTGMKWHEEVQWAIKYMKGRNSIAQVYRMCLAGTIYHVWIERNCRIFQTKQRSEEFMIRHIIREIHGIGSQQWRIGNRLQQLNNYP</sequence>
<proteinExistence type="predicted"/>
<protein>
    <recommendedName>
        <fullName evidence="1">Reverse transcriptase zinc-binding domain-containing protein</fullName>
    </recommendedName>
</protein>
<feature type="domain" description="Reverse transcriptase zinc-binding" evidence="1">
    <location>
        <begin position="1"/>
        <end position="36"/>
    </location>
</feature>
<evidence type="ECO:0000259" key="1">
    <source>
        <dbReference type="Pfam" id="PF13966"/>
    </source>
</evidence>
<dbReference type="Pfam" id="PF13966">
    <property type="entry name" value="zf-RVT"/>
    <property type="match status" value="1"/>
</dbReference>
<dbReference type="EMBL" id="CP133615">
    <property type="protein sequence ID" value="WMV24896.1"/>
    <property type="molecule type" value="Genomic_DNA"/>
</dbReference>
<accession>A0AAF0QQH4</accession>
<keyword evidence="3" id="KW-1185">Reference proteome</keyword>
<dbReference type="PANTHER" id="PTHR47746">
    <property type="entry name" value="ZF-RVT DOMAIN-CONTAINING PROTEIN"/>
    <property type="match status" value="1"/>
</dbReference>
<name>A0AAF0QQH4_SOLVR</name>
<evidence type="ECO:0000313" key="2">
    <source>
        <dbReference type="EMBL" id="WMV24896.1"/>
    </source>
</evidence>
<dbReference type="Proteomes" id="UP001234989">
    <property type="component" value="Chromosome 4"/>
</dbReference>